<dbReference type="InterPro" id="IPR025202">
    <property type="entry name" value="PLD-like_dom"/>
</dbReference>
<dbReference type="Gene3D" id="3.30.870.10">
    <property type="entry name" value="Endonuclease Chain A"/>
    <property type="match status" value="2"/>
</dbReference>
<dbReference type="PANTHER" id="PTHR21248">
    <property type="entry name" value="CARDIOLIPIN SYNTHASE"/>
    <property type="match status" value="1"/>
</dbReference>
<feature type="domain" description="PLD phosphodiesterase" evidence="1">
    <location>
        <begin position="405"/>
        <end position="432"/>
    </location>
</feature>
<evidence type="ECO:0000313" key="2">
    <source>
        <dbReference type="EMBL" id="MBA4502540.1"/>
    </source>
</evidence>
<comment type="caution">
    <text evidence="2">The sequence shown here is derived from an EMBL/GenBank/DDBJ whole genome shotgun (WGS) entry which is preliminary data.</text>
</comment>
<dbReference type="PANTHER" id="PTHR21248:SF12">
    <property type="entry name" value="CARDIOLIPIN SYNTHASE C"/>
    <property type="match status" value="1"/>
</dbReference>
<dbReference type="CDD" id="cd09113">
    <property type="entry name" value="PLDc_ymdC_like_2"/>
    <property type="match status" value="1"/>
</dbReference>
<dbReference type="SMART" id="SM00155">
    <property type="entry name" value="PLDc"/>
    <property type="match status" value="2"/>
</dbReference>
<protein>
    <submittedName>
        <fullName evidence="2">Phospholipase D family protein</fullName>
    </submittedName>
</protein>
<keyword evidence="3" id="KW-1185">Reference proteome</keyword>
<dbReference type="Proteomes" id="UP000538931">
    <property type="component" value="Unassembled WGS sequence"/>
</dbReference>
<name>A0A7W1WYG0_9GAMM</name>
<dbReference type="PROSITE" id="PS50035">
    <property type="entry name" value="PLD"/>
    <property type="match status" value="2"/>
</dbReference>
<dbReference type="GO" id="GO:0032049">
    <property type="term" value="P:cardiolipin biosynthetic process"/>
    <property type="evidence" value="ECO:0007669"/>
    <property type="project" value="UniProtKB-ARBA"/>
</dbReference>
<dbReference type="EMBL" id="JACEMT010000049">
    <property type="protein sequence ID" value="MBA4502540.1"/>
    <property type="molecule type" value="Genomic_DNA"/>
</dbReference>
<dbReference type="RefSeq" id="WP_181739445.1">
    <property type="nucleotide sequence ID" value="NZ_JACEMT010000049.1"/>
</dbReference>
<dbReference type="Pfam" id="PF13091">
    <property type="entry name" value="PLDc_2"/>
    <property type="match status" value="2"/>
</dbReference>
<dbReference type="CDD" id="cd09111">
    <property type="entry name" value="PLDc_ymdC_like_1"/>
    <property type="match status" value="1"/>
</dbReference>
<reference evidence="2 3" key="1">
    <citation type="submission" date="2020-07" db="EMBL/GenBank/DDBJ databases">
        <title>Bacterium isolated from marien macroalgae.</title>
        <authorList>
            <person name="Zhu K."/>
            <person name="Lu D."/>
            <person name="Du Z."/>
        </authorList>
    </citation>
    <scope>NUCLEOTIDE SEQUENCE [LARGE SCALE GENOMIC DNA]</scope>
    <source>
        <strain evidence="2 3">3-1745</strain>
    </source>
</reference>
<sequence length="518" mass="57954">MSNYWGAVVGSLGLLLGGCAGLPENTGRLESYQLADTEDTRLGRVSAAGLAADVSGFQLLDSGIDAFVARVALAREAEQSIDAQYYLLHDDMTGHLFLDELVKAAERGVRVRLLVDDMGLEGRDESVAALAALTNFEVRIFNPFGRHLGRLSQFITRFGSVTRRMHNKLFIVDGQAVVLGGRNIGNEYFEADPALAFGDLDVVGFGPIATDAARSFDAYWNHDLAYPVARLVDSPLDALAARRFRHYSSEYIEQHAHDYAYYFDALRNSWLTQQLNAGSLSLVWGQARLVSDDPDKLVTDRRQTELHLSRELEPYFLELEKSLLIFSPYFVPGREGVEFLEALVERGVRVRVLTNSLASTDVPVVHVGYARYRRELLRAGVELYEMNRQVRAPAKREGWNFTGSSKASLHAKSFVLDGEKVFIGSLNMDPRSLVENSEVGVVLEVPEIAQEMLEWFEHDIDRVAFRVSLEQGSFGSERLRWDGWSGDQPVVFDVEPYTSVWQRLGVGLLRVLPIDSQL</sequence>
<dbReference type="InterPro" id="IPR001736">
    <property type="entry name" value="PLipase_D/transphosphatidylase"/>
</dbReference>
<dbReference type="AlphaFoldDB" id="A0A7W1WYG0"/>
<dbReference type="SUPFAM" id="SSF56024">
    <property type="entry name" value="Phospholipase D/nuclease"/>
    <property type="match status" value="2"/>
</dbReference>
<proteinExistence type="predicted"/>
<organism evidence="2 3">
    <name type="scientific">Marinobacterium marinum</name>
    <dbReference type="NCBI Taxonomy" id="2756129"/>
    <lineage>
        <taxon>Bacteria</taxon>
        <taxon>Pseudomonadati</taxon>
        <taxon>Pseudomonadota</taxon>
        <taxon>Gammaproteobacteria</taxon>
        <taxon>Oceanospirillales</taxon>
        <taxon>Oceanospirillaceae</taxon>
        <taxon>Marinobacterium</taxon>
    </lineage>
</organism>
<evidence type="ECO:0000259" key="1">
    <source>
        <dbReference type="PROSITE" id="PS50035"/>
    </source>
</evidence>
<dbReference type="GO" id="GO:0030572">
    <property type="term" value="F:phosphatidyltransferase activity"/>
    <property type="evidence" value="ECO:0007669"/>
    <property type="project" value="UniProtKB-ARBA"/>
</dbReference>
<accession>A0A7W1WYG0</accession>
<evidence type="ECO:0000313" key="3">
    <source>
        <dbReference type="Proteomes" id="UP000538931"/>
    </source>
</evidence>
<gene>
    <name evidence="2" type="ORF">H1S06_09215</name>
</gene>
<feature type="domain" description="PLD phosphodiesterase" evidence="1">
    <location>
        <begin position="161"/>
        <end position="188"/>
    </location>
</feature>